<protein>
    <recommendedName>
        <fullName evidence="3">DUF692 family protein</fullName>
    </recommendedName>
</protein>
<accession>A0A365YP75</accession>
<dbReference type="AlphaFoldDB" id="A0A365YP75"/>
<dbReference type="Gene3D" id="3.20.20.150">
    <property type="entry name" value="Divalent-metal-dependent TIM barrel enzymes"/>
    <property type="match status" value="1"/>
</dbReference>
<sequence length="486" mass="52417">MIPLTALPELGVGVIYWPALDGVLSRTDNGVDVLELEPQAFWFQPGPDTHGYMLDEAVFSHLAEAPQTCLAHGVGFPVGGTCPPDPEQVDAFVRSIIRLGAPWASEHLSFNRLRQAGGEIDMGFLLPPIQSPESVACAVDNIRFLKRHLPVPLAVETGVNYLKPLPGEMPDGEFFRSVAEQADCGILLDLHNLWANERNGRQPICEVVNQLPLERVIEMHLAGGQEYGGYWVDAHSGLADPELMDIARQVVPRLPNLKAITFEIMPQFLLAYGITDDALIDQFAQLRKLWQLRGTAVSEAPVPGPRRAGARPGPVLPAPGQWEEALASVLLPHQHTAPGFAESLAGDDGAGVIRKLISAARAGKVADALPLTTRLLLLTLGAARVDQVLDDFWACTPSEQMASNEARKFIEWALSGSLGSEVPHLAQVSAFELAANQAIMTGREQLVDFTMDPVELLGALRAGRMPSKLPAGRYSLTVTPPAAPSA</sequence>
<dbReference type="PANTHER" id="PTHR42194:SF1">
    <property type="entry name" value="UPF0276 PROTEIN HI_1600"/>
    <property type="match status" value="1"/>
</dbReference>
<evidence type="ECO:0000313" key="2">
    <source>
        <dbReference type="Proteomes" id="UP000252167"/>
    </source>
</evidence>
<dbReference type="EMBL" id="POAF01000001">
    <property type="protein sequence ID" value="RBM04060.1"/>
    <property type="molecule type" value="Genomic_DNA"/>
</dbReference>
<dbReference type="PANTHER" id="PTHR42194">
    <property type="entry name" value="UPF0276 PROTEIN HI_1600"/>
    <property type="match status" value="1"/>
</dbReference>
<organism evidence="1 2">
    <name type="scientific">Glutamicibacter soli</name>
    <dbReference type="NCBI Taxonomy" id="453836"/>
    <lineage>
        <taxon>Bacteria</taxon>
        <taxon>Bacillati</taxon>
        <taxon>Actinomycetota</taxon>
        <taxon>Actinomycetes</taxon>
        <taxon>Micrococcales</taxon>
        <taxon>Micrococcaceae</taxon>
        <taxon>Glutamicibacter</taxon>
    </lineage>
</organism>
<evidence type="ECO:0008006" key="3">
    <source>
        <dbReference type="Google" id="ProtNLM"/>
    </source>
</evidence>
<gene>
    <name evidence="1" type="ORF">C1H84_01830</name>
</gene>
<name>A0A365YP75_9MICC</name>
<dbReference type="Pfam" id="PF05114">
    <property type="entry name" value="MbnB_TglH_ChrH"/>
    <property type="match status" value="1"/>
</dbReference>
<evidence type="ECO:0000313" key="1">
    <source>
        <dbReference type="EMBL" id="RBM04060.1"/>
    </source>
</evidence>
<reference evidence="1 2" key="1">
    <citation type="submission" date="2018-01" db="EMBL/GenBank/DDBJ databases">
        <title>Glutamicibacter soli strain NHPC-3 Whole genome sequence and assembly.</title>
        <authorList>
            <person name="Choudhury P."/>
            <person name="Gupta D."/>
            <person name="Sengupta K."/>
            <person name="Jawed A."/>
            <person name="Sultana N."/>
            <person name="Saha P."/>
        </authorList>
    </citation>
    <scope>NUCLEOTIDE SEQUENCE [LARGE SCALE GENOMIC DNA]</scope>
    <source>
        <strain evidence="1 2">NHPC-3</strain>
    </source>
</reference>
<dbReference type="InterPro" id="IPR007801">
    <property type="entry name" value="MbnB/TglH/ChrH"/>
</dbReference>
<comment type="caution">
    <text evidence="1">The sequence shown here is derived from an EMBL/GenBank/DDBJ whole genome shotgun (WGS) entry which is preliminary data.</text>
</comment>
<keyword evidence="2" id="KW-1185">Reference proteome</keyword>
<dbReference type="SUPFAM" id="SSF51658">
    <property type="entry name" value="Xylose isomerase-like"/>
    <property type="match status" value="1"/>
</dbReference>
<dbReference type="RefSeq" id="WP_113606395.1">
    <property type="nucleotide sequence ID" value="NZ_POAF01000001.1"/>
</dbReference>
<proteinExistence type="predicted"/>
<dbReference type="Proteomes" id="UP000252167">
    <property type="component" value="Unassembled WGS sequence"/>
</dbReference>
<dbReference type="InterPro" id="IPR036237">
    <property type="entry name" value="Xyl_isomerase-like_sf"/>
</dbReference>